<dbReference type="AlphaFoldDB" id="A0A6S7BAA8"/>
<name>A0A6S7BAA8_9BURK</name>
<organism evidence="1 2">
    <name type="scientific">Pararobbsia alpina</name>
    <dbReference type="NCBI Taxonomy" id="621374"/>
    <lineage>
        <taxon>Bacteria</taxon>
        <taxon>Pseudomonadati</taxon>
        <taxon>Pseudomonadota</taxon>
        <taxon>Betaproteobacteria</taxon>
        <taxon>Burkholderiales</taxon>
        <taxon>Burkholderiaceae</taxon>
        <taxon>Pararobbsia</taxon>
    </lineage>
</organism>
<reference evidence="1 2" key="1">
    <citation type="submission" date="2020-04" db="EMBL/GenBank/DDBJ databases">
        <authorList>
            <person name="De Canck E."/>
        </authorList>
    </citation>
    <scope>NUCLEOTIDE SEQUENCE [LARGE SCALE GENOMIC DNA]</scope>
    <source>
        <strain evidence="1 2">LMG 28138</strain>
    </source>
</reference>
<keyword evidence="2" id="KW-1185">Reference proteome</keyword>
<dbReference type="EMBL" id="CADIKM010000006">
    <property type="protein sequence ID" value="CAB3784257.1"/>
    <property type="molecule type" value="Genomic_DNA"/>
</dbReference>
<proteinExistence type="predicted"/>
<evidence type="ECO:0000313" key="2">
    <source>
        <dbReference type="Proteomes" id="UP000494115"/>
    </source>
</evidence>
<sequence>MQINVQFEDSTDQTIQSVFASPQDPKVWANLGLVDTSDALWETYYNAQSVTVQQYLLAPT</sequence>
<dbReference type="Proteomes" id="UP000494115">
    <property type="component" value="Unassembled WGS sequence"/>
</dbReference>
<gene>
    <name evidence="1" type="ORF">LMG28138_01773</name>
</gene>
<evidence type="ECO:0000313" key="1">
    <source>
        <dbReference type="EMBL" id="CAB3784257.1"/>
    </source>
</evidence>
<protein>
    <submittedName>
        <fullName evidence="1">Uncharacterized protein</fullName>
    </submittedName>
</protein>
<accession>A0A6S7BAA8</accession>